<feature type="region of interest" description="Disordered" evidence="4">
    <location>
        <begin position="401"/>
        <end position="447"/>
    </location>
</feature>
<dbReference type="OrthoDB" id="1915057at2759"/>
<dbReference type="InterPro" id="IPR000048">
    <property type="entry name" value="IQ_motif_EF-hand-BS"/>
</dbReference>
<feature type="compositionally biased region" description="Low complexity" evidence="4">
    <location>
        <begin position="432"/>
        <end position="447"/>
    </location>
</feature>
<feature type="region of interest" description="Disordered" evidence="4">
    <location>
        <begin position="360"/>
        <end position="380"/>
    </location>
</feature>
<dbReference type="Pfam" id="PF00612">
    <property type="entry name" value="IQ"/>
    <property type="match status" value="2"/>
</dbReference>
<feature type="domain" description="DUF4005" evidence="5">
    <location>
        <begin position="387"/>
        <end position="414"/>
    </location>
</feature>
<dbReference type="PANTHER" id="PTHR32295">
    <property type="entry name" value="IQ-DOMAIN 5-RELATED"/>
    <property type="match status" value="1"/>
</dbReference>
<evidence type="ECO:0000259" key="5">
    <source>
        <dbReference type="Pfam" id="PF13178"/>
    </source>
</evidence>
<dbReference type="CDD" id="cd23767">
    <property type="entry name" value="IQCD"/>
    <property type="match status" value="1"/>
</dbReference>
<evidence type="ECO:0000313" key="6">
    <source>
        <dbReference type="EMBL" id="PNT61309.1"/>
    </source>
</evidence>
<name>A0A2K2CH05_BRADI</name>
<dbReference type="Gramene" id="PNT61309">
    <property type="protein sequence ID" value="PNT61309"/>
    <property type="gene ID" value="BRADI_5g13650v3"/>
</dbReference>
<dbReference type="Proteomes" id="UP000008810">
    <property type="component" value="Chromosome 5"/>
</dbReference>
<dbReference type="PANTHER" id="PTHR32295:SF179">
    <property type="entry name" value="OS06G0341800 PROTEIN"/>
    <property type="match status" value="1"/>
</dbReference>
<dbReference type="PROSITE" id="PS50096">
    <property type="entry name" value="IQ"/>
    <property type="match status" value="2"/>
</dbReference>
<dbReference type="FunCoup" id="A0A2K2CH05">
    <property type="interactions" value="20"/>
</dbReference>
<reference evidence="7" key="3">
    <citation type="submission" date="2018-08" db="UniProtKB">
        <authorList>
            <consortium name="EnsemblPlants"/>
        </authorList>
    </citation>
    <scope>IDENTIFICATION</scope>
    <source>
        <strain evidence="7">cv. Bd21</strain>
    </source>
</reference>
<dbReference type="EMBL" id="CM000884">
    <property type="protein sequence ID" value="PNT61309.1"/>
    <property type="molecule type" value="Genomic_DNA"/>
</dbReference>
<evidence type="ECO:0000313" key="7">
    <source>
        <dbReference type="EnsemblPlants" id="PNT61309"/>
    </source>
</evidence>
<proteinExistence type="inferred from homology"/>
<dbReference type="AlphaFoldDB" id="A0A2K2CH05"/>
<evidence type="ECO:0000256" key="3">
    <source>
        <dbReference type="ARBA" id="ARBA00024378"/>
    </source>
</evidence>
<reference evidence="6 7" key="1">
    <citation type="journal article" date="2010" name="Nature">
        <title>Genome sequencing and analysis of the model grass Brachypodium distachyon.</title>
        <authorList>
            <consortium name="International Brachypodium Initiative"/>
        </authorList>
    </citation>
    <scope>NUCLEOTIDE SEQUENCE [LARGE SCALE GENOMIC DNA]</scope>
    <source>
        <strain evidence="6 7">Bd21</strain>
    </source>
</reference>
<evidence type="ECO:0000256" key="2">
    <source>
        <dbReference type="ARBA" id="ARBA00024341"/>
    </source>
</evidence>
<keyword evidence="1" id="KW-0112">Calmodulin-binding</keyword>
<dbReference type="SMART" id="SM00015">
    <property type="entry name" value="IQ"/>
    <property type="match status" value="2"/>
</dbReference>
<feature type="region of interest" description="Disordered" evidence="4">
    <location>
        <begin position="140"/>
        <end position="159"/>
    </location>
</feature>
<evidence type="ECO:0000313" key="8">
    <source>
        <dbReference type="Proteomes" id="UP000008810"/>
    </source>
</evidence>
<comment type="subunit">
    <text evidence="3">Binds to multiple calmodulin (CaM) in the presence of Ca(2+) and CaM-like proteins.</text>
</comment>
<keyword evidence="8" id="KW-1185">Reference proteome</keyword>
<dbReference type="InParanoid" id="A0A2K2CH05"/>
<evidence type="ECO:0000256" key="1">
    <source>
        <dbReference type="ARBA" id="ARBA00022860"/>
    </source>
</evidence>
<comment type="similarity">
    <text evidence="2">Belongs to the IQD family.</text>
</comment>
<gene>
    <name evidence="6" type="ORF">BRADI_5g13650v3</name>
</gene>
<dbReference type="EnsemblPlants" id="PNT61309">
    <property type="protein sequence ID" value="PNT61309"/>
    <property type="gene ID" value="BRADI_5g13650v3"/>
</dbReference>
<sequence>MAGTITATGANQHQWRFAQPSLGASENAPVAVERTATVTYQCRCVITATGSAQWRWRDPRDFRTVPMHPAIYPPRLHGALACKPHFTPGRLIKGTYGTSISSLDRAIHRRPARIYMGKKPGGGGWLATVRKVFKTSPSCPTNKNYSNKGTGGGEEEQEAAEIVSDEHFPPADTSPDATTNEVVVTRRREFHHGGVEAEARRARRAMASRVARIAALRGREERAAVRIQAFYRGYLARRALRALRGLVRLQALVRGHQVRRQVHLTMRCMQALVRAQARVRRTQTHRLLFLDDHVVRRPPRNSINDNNASPFHRGWDAVIRSGATTEPAYTAFGYQDKPNGAAGWHWPLEPCTPPSIGPPAQGGVSVEIDPSRRPKISPPKDLYPVVRAEVPSYMAATQSARAKARMASPAPRAHVRSRSGSVALGAAGPGGSTASSGWSTSNNGAPQ</sequence>
<dbReference type="InterPro" id="IPR025064">
    <property type="entry name" value="DUF4005"/>
</dbReference>
<evidence type="ECO:0000256" key="4">
    <source>
        <dbReference type="SAM" id="MobiDB-lite"/>
    </source>
</evidence>
<dbReference type="ExpressionAtlas" id="A0A2K2CH05">
    <property type="expression patterns" value="baseline and differential"/>
</dbReference>
<accession>A0A2K2CH05</accession>
<organism evidence="6">
    <name type="scientific">Brachypodium distachyon</name>
    <name type="common">Purple false brome</name>
    <name type="synonym">Trachynia distachya</name>
    <dbReference type="NCBI Taxonomy" id="15368"/>
    <lineage>
        <taxon>Eukaryota</taxon>
        <taxon>Viridiplantae</taxon>
        <taxon>Streptophyta</taxon>
        <taxon>Embryophyta</taxon>
        <taxon>Tracheophyta</taxon>
        <taxon>Spermatophyta</taxon>
        <taxon>Magnoliopsida</taxon>
        <taxon>Liliopsida</taxon>
        <taxon>Poales</taxon>
        <taxon>Poaceae</taxon>
        <taxon>BOP clade</taxon>
        <taxon>Pooideae</taxon>
        <taxon>Stipodae</taxon>
        <taxon>Brachypodieae</taxon>
        <taxon>Brachypodium</taxon>
    </lineage>
</organism>
<reference evidence="6" key="2">
    <citation type="submission" date="2017-06" db="EMBL/GenBank/DDBJ databases">
        <title>WGS assembly of Brachypodium distachyon.</title>
        <authorList>
            <consortium name="The International Brachypodium Initiative"/>
            <person name="Lucas S."/>
            <person name="Harmon-Smith M."/>
            <person name="Lail K."/>
            <person name="Tice H."/>
            <person name="Grimwood J."/>
            <person name="Bruce D."/>
            <person name="Barry K."/>
            <person name="Shu S."/>
            <person name="Lindquist E."/>
            <person name="Wang M."/>
            <person name="Pitluck S."/>
            <person name="Vogel J.P."/>
            <person name="Garvin D.F."/>
            <person name="Mockler T.C."/>
            <person name="Schmutz J."/>
            <person name="Rokhsar D."/>
            <person name="Bevan M.W."/>
        </authorList>
    </citation>
    <scope>NUCLEOTIDE SEQUENCE</scope>
    <source>
        <strain evidence="6">Bd21</strain>
    </source>
</reference>
<protein>
    <recommendedName>
        <fullName evidence="5">DUF4005 domain-containing protein</fullName>
    </recommendedName>
</protein>
<dbReference type="Pfam" id="PF13178">
    <property type="entry name" value="DUF4005"/>
    <property type="match status" value="1"/>
</dbReference>
<dbReference type="GO" id="GO:0005516">
    <property type="term" value="F:calmodulin binding"/>
    <property type="evidence" value="ECO:0007669"/>
    <property type="project" value="UniProtKB-KW"/>
</dbReference>